<feature type="domain" description="Putative zinc-ribbon" evidence="1">
    <location>
        <begin position="116"/>
        <end position="139"/>
    </location>
</feature>
<evidence type="ECO:0000313" key="3">
    <source>
        <dbReference type="Proteomes" id="UP000824169"/>
    </source>
</evidence>
<accession>A0A9D1P470</accession>
<dbReference type="InterPro" id="IPR059113">
    <property type="entry name" value="Znf_ribbon"/>
</dbReference>
<dbReference type="Proteomes" id="UP000824169">
    <property type="component" value="Unassembled WGS sequence"/>
</dbReference>
<gene>
    <name evidence="2" type="ORF">IAB71_10580</name>
</gene>
<name>A0A9D1P470_9FIRM</name>
<protein>
    <submittedName>
        <fullName evidence="2">Zinc ribbon domain-containing protein</fullName>
    </submittedName>
</protein>
<dbReference type="Pfam" id="PF13248">
    <property type="entry name" value="Zn_ribbon_3"/>
    <property type="match status" value="1"/>
</dbReference>
<dbReference type="AlphaFoldDB" id="A0A9D1P470"/>
<dbReference type="EMBL" id="DVOO01000030">
    <property type="protein sequence ID" value="HIV26204.1"/>
    <property type="molecule type" value="Genomic_DNA"/>
</dbReference>
<comment type="caution">
    <text evidence="2">The sequence shown here is derived from an EMBL/GenBank/DDBJ whole genome shotgun (WGS) entry which is preliminary data.</text>
</comment>
<sequence>MSRTILTVRTNASRDSVLQFLSVELPRLGYTDRSTPTERIWGKNDGVMIKGQRISVHFQPGEVYLSAWLHDAITGESDLNGFVAKPLKTVLRQVLEQMAAGIAALPAASPALQNAVYCSACGKPAEPGSRFCTRCGNPL</sequence>
<organism evidence="2 3">
    <name type="scientific">Candidatus Scatomonas pullistercoris</name>
    <dbReference type="NCBI Taxonomy" id="2840920"/>
    <lineage>
        <taxon>Bacteria</taxon>
        <taxon>Bacillati</taxon>
        <taxon>Bacillota</taxon>
        <taxon>Clostridia</taxon>
        <taxon>Lachnospirales</taxon>
        <taxon>Lachnospiraceae</taxon>
        <taxon>Lachnospiraceae incertae sedis</taxon>
        <taxon>Candidatus Scatomonas</taxon>
    </lineage>
</organism>
<evidence type="ECO:0000313" key="2">
    <source>
        <dbReference type="EMBL" id="HIV26204.1"/>
    </source>
</evidence>
<proteinExistence type="predicted"/>
<reference evidence="2" key="2">
    <citation type="journal article" date="2021" name="PeerJ">
        <title>Extensive microbial diversity within the chicken gut microbiome revealed by metagenomics and culture.</title>
        <authorList>
            <person name="Gilroy R."/>
            <person name="Ravi A."/>
            <person name="Getino M."/>
            <person name="Pursley I."/>
            <person name="Horton D.L."/>
            <person name="Alikhan N.F."/>
            <person name="Baker D."/>
            <person name="Gharbi K."/>
            <person name="Hall N."/>
            <person name="Watson M."/>
            <person name="Adriaenssens E.M."/>
            <person name="Foster-Nyarko E."/>
            <person name="Jarju S."/>
            <person name="Secka A."/>
            <person name="Antonio M."/>
            <person name="Oren A."/>
            <person name="Chaudhuri R.R."/>
            <person name="La Ragione R."/>
            <person name="Hildebrand F."/>
            <person name="Pallen M.J."/>
        </authorList>
    </citation>
    <scope>NUCLEOTIDE SEQUENCE</scope>
    <source>
        <strain evidence="2">CHK188-20938</strain>
    </source>
</reference>
<reference evidence="2" key="1">
    <citation type="submission" date="2020-10" db="EMBL/GenBank/DDBJ databases">
        <authorList>
            <person name="Gilroy R."/>
        </authorList>
    </citation>
    <scope>NUCLEOTIDE SEQUENCE</scope>
    <source>
        <strain evidence="2">CHK188-20938</strain>
    </source>
</reference>
<evidence type="ECO:0000259" key="1">
    <source>
        <dbReference type="Pfam" id="PF13248"/>
    </source>
</evidence>